<dbReference type="EMBL" id="JMIY01000002">
    <property type="protein sequence ID" value="KCZ72405.1"/>
    <property type="molecule type" value="Genomic_DNA"/>
</dbReference>
<evidence type="ECO:0000313" key="4">
    <source>
        <dbReference type="Proteomes" id="UP000027153"/>
    </source>
</evidence>
<gene>
    <name evidence="3" type="ORF">ANME2D_00832</name>
</gene>
<feature type="region of interest" description="Disordered" evidence="1">
    <location>
        <begin position="107"/>
        <end position="130"/>
    </location>
</feature>
<keyword evidence="4" id="KW-1185">Reference proteome</keyword>
<dbReference type="OrthoDB" id="145823at2157"/>
<sequence length="197" mass="22557">MRKEIYAVLIVAALLILYFSFLSETRKGIFTERLGDMTLTAYETESAAIQEISNIYALRDIPLAQGYYAVYSGSKGTMRMWVAEPTDHNIANDAFNSMNSMLGGSTGHEEHEYSGDVGQTESHGRHSDADMANSTIPVKLDFMEFVKPEVYMIKINDVYNYYYFKMNYRMGRIYWISFDSPDTDYQLSIVKQAVMDI</sequence>
<dbReference type="Proteomes" id="UP000027153">
    <property type="component" value="Unassembled WGS sequence"/>
</dbReference>
<keyword evidence="2" id="KW-0472">Membrane</keyword>
<name>A0A062VAQ7_9EURY</name>
<keyword evidence="2" id="KW-1133">Transmembrane helix</keyword>
<dbReference type="RefSeq" id="WP_048089326.1">
    <property type="nucleotide sequence ID" value="NZ_JMIY01000002.1"/>
</dbReference>
<dbReference type="AlphaFoldDB" id="A0A062VAQ7"/>
<evidence type="ECO:0000256" key="1">
    <source>
        <dbReference type="SAM" id="MobiDB-lite"/>
    </source>
</evidence>
<evidence type="ECO:0000256" key="2">
    <source>
        <dbReference type="SAM" id="Phobius"/>
    </source>
</evidence>
<accession>A0A062VAQ7</accession>
<evidence type="ECO:0000313" key="3">
    <source>
        <dbReference type="EMBL" id="KCZ72405.1"/>
    </source>
</evidence>
<comment type="caution">
    <text evidence="3">The sequence shown here is derived from an EMBL/GenBank/DDBJ whole genome shotgun (WGS) entry which is preliminary data.</text>
</comment>
<protein>
    <submittedName>
        <fullName evidence="3">Uncharacterized protein</fullName>
    </submittedName>
</protein>
<proteinExistence type="predicted"/>
<organism evidence="3 4">
    <name type="scientific">Candidatus Methanoperedens nitratireducens</name>
    <dbReference type="NCBI Taxonomy" id="1392998"/>
    <lineage>
        <taxon>Archaea</taxon>
        <taxon>Methanobacteriati</taxon>
        <taxon>Methanobacteriota</taxon>
        <taxon>Stenosarchaea group</taxon>
        <taxon>Methanomicrobia</taxon>
        <taxon>Methanosarcinales</taxon>
        <taxon>ANME-2 cluster</taxon>
        <taxon>Candidatus Methanoperedentaceae</taxon>
        <taxon>Candidatus Methanoperedens</taxon>
    </lineage>
</organism>
<feature type="transmembrane region" description="Helical" evidence="2">
    <location>
        <begin position="6"/>
        <end position="23"/>
    </location>
</feature>
<reference evidence="3 4" key="1">
    <citation type="journal article" date="2013" name="Nature">
        <title>Anaerobic oxidation of methane coupled to nitrate reduction in a novel archaeal lineage.</title>
        <authorList>
            <person name="Haroon M.F."/>
            <person name="Hu S."/>
            <person name="Shi Y."/>
            <person name="Imelfort M."/>
            <person name="Keller J."/>
            <person name="Hugenholtz P."/>
            <person name="Yuan Z."/>
            <person name="Tyson G.W."/>
        </authorList>
    </citation>
    <scope>NUCLEOTIDE SEQUENCE [LARGE SCALE GENOMIC DNA]</scope>
    <source>
        <strain evidence="3 4">ANME-2d</strain>
    </source>
</reference>
<keyword evidence="2" id="KW-0812">Transmembrane</keyword>